<dbReference type="PANTHER" id="PTHR36033:SF1">
    <property type="entry name" value="NUCLEIC ACID-BINDING PROTEINS SUPERFAMILY"/>
    <property type="match status" value="1"/>
</dbReference>
<dbReference type="EMBL" id="JAPFFJ010000003">
    <property type="protein sequence ID" value="KAJ6432065.1"/>
    <property type="molecule type" value="Genomic_DNA"/>
</dbReference>
<sequence length="326" mass="36308">MENPGFMEIANQRAKAALKGDEDVEKLTIRVQTGLQVHRSRFGAGCRVGSSNNSSLTKPESLLLFSSQISSGELLGVERATAEWRIEEETEKSIFESSNTIDLYLHRRYYDLVDPQKYLVILLDDDQDDDAMLIAAQFCSDSFSSISFNEASTGVPYSLYTRIESIQSKEIQGTSGSPLPIFSVLECNTTVFVPFLQHEEQVYIPLTLNRISGLKTDEGPLTSVVILFNHLYNGAIWAKLHFARSWSFGRVGIGHTVYLSGLSCHLRKHSGLEATCYLASLIYPVKPVVHIFVEFDSDQVDQCHVNTRFSHSLCGHVVNKMPSGGC</sequence>
<dbReference type="InterPro" id="IPR035200">
    <property type="entry name" value="Cdc24_OB2"/>
</dbReference>
<evidence type="ECO:0000259" key="2">
    <source>
        <dbReference type="Pfam" id="PF17245"/>
    </source>
</evidence>
<keyword evidence="4" id="KW-1185">Reference proteome</keyword>
<evidence type="ECO:0000313" key="4">
    <source>
        <dbReference type="Proteomes" id="UP001162972"/>
    </source>
</evidence>
<feature type="domain" description="Cell division control protein 24 OB" evidence="1">
    <location>
        <begin position="233"/>
        <end position="320"/>
    </location>
</feature>
<reference evidence="3 4" key="1">
    <citation type="journal article" date="2023" name="Int. J. Mol. Sci.">
        <title>De Novo Assembly and Annotation of 11 Diverse Shrub Willow (Salix) Genomes Reveals Novel Gene Organization in Sex-Linked Regions.</title>
        <authorList>
            <person name="Hyden B."/>
            <person name="Feng K."/>
            <person name="Yates T.B."/>
            <person name="Jawdy S."/>
            <person name="Cereghino C."/>
            <person name="Smart L.B."/>
            <person name="Muchero W."/>
        </authorList>
    </citation>
    <scope>NUCLEOTIDE SEQUENCE [LARGE SCALE GENOMIC DNA]</scope>
    <source>
        <tissue evidence="3">Shoot tip</tissue>
    </source>
</reference>
<protein>
    <submittedName>
        <fullName evidence="3">Uncharacterized protein</fullName>
    </submittedName>
</protein>
<dbReference type="InterPro" id="IPR035203">
    <property type="entry name" value="Cdc24_OB3"/>
</dbReference>
<dbReference type="Pfam" id="PF17245">
    <property type="entry name" value="CDC24_OB2"/>
    <property type="match status" value="1"/>
</dbReference>
<dbReference type="Proteomes" id="UP001162972">
    <property type="component" value="Chromosome 10"/>
</dbReference>
<dbReference type="AlphaFoldDB" id="A0AAD6KYL4"/>
<evidence type="ECO:0000313" key="3">
    <source>
        <dbReference type="EMBL" id="KAJ6432065.1"/>
    </source>
</evidence>
<accession>A0AAD6KYL4</accession>
<dbReference type="Pfam" id="PF17244">
    <property type="entry name" value="CDC24_OB3"/>
    <property type="match status" value="1"/>
</dbReference>
<evidence type="ECO:0000259" key="1">
    <source>
        <dbReference type="Pfam" id="PF17244"/>
    </source>
</evidence>
<comment type="caution">
    <text evidence="3">The sequence shown here is derived from an EMBL/GenBank/DDBJ whole genome shotgun (WGS) entry which is preliminary data.</text>
</comment>
<organism evidence="3 4">
    <name type="scientific">Salix udensis</name>
    <dbReference type="NCBI Taxonomy" id="889485"/>
    <lineage>
        <taxon>Eukaryota</taxon>
        <taxon>Viridiplantae</taxon>
        <taxon>Streptophyta</taxon>
        <taxon>Embryophyta</taxon>
        <taxon>Tracheophyta</taxon>
        <taxon>Spermatophyta</taxon>
        <taxon>Magnoliopsida</taxon>
        <taxon>eudicotyledons</taxon>
        <taxon>Gunneridae</taxon>
        <taxon>Pentapetalae</taxon>
        <taxon>rosids</taxon>
        <taxon>fabids</taxon>
        <taxon>Malpighiales</taxon>
        <taxon>Salicaceae</taxon>
        <taxon>Saliceae</taxon>
        <taxon>Salix</taxon>
    </lineage>
</organism>
<feature type="domain" description="Cell division control protein 24 OB" evidence="2">
    <location>
        <begin position="115"/>
        <end position="177"/>
    </location>
</feature>
<dbReference type="PANTHER" id="PTHR36033">
    <property type="entry name" value="NUCLEIC ACID-BINDING PROTEINS SUPERFAMILY"/>
    <property type="match status" value="1"/>
</dbReference>
<proteinExistence type="predicted"/>
<gene>
    <name evidence="3" type="ORF">OIU84_019344</name>
</gene>
<name>A0AAD6KYL4_9ROSI</name>